<evidence type="ECO:0000313" key="2">
    <source>
        <dbReference type="Proteomes" id="UP000184444"/>
    </source>
</evidence>
<dbReference type="AlphaFoldDB" id="A0A1M7HIP1"/>
<sequence>MSRQRELALIAGAAGLSLAAAMLLRRRAEDLRRSDDAPGRTARRLDFGGYRVDGRTVTISASRADIYAQWRDPARLNRIFGGTLGLRQHPGDRFVWTIDATPAPIEVETRLVEDRPGELLAWRSVDEAEIDVEIKLQLRDAPAARGTEAEAHVAWRPRWGLAGHYAAWMQGTDPGRLCRQALKRLKMLVETGEIATADNERRDG</sequence>
<dbReference type="STRING" id="53463.SAMN05444389_106120"/>
<dbReference type="OrthoDB" id="9797595at2"/>
<protein>
    <recommendedName>
        <fullName evidence="3">Polyketide cyclase / dehydrase and lipid transport</fullName>
    </recommendedName>
</protein>
<name>A0A1M7HIP1_9RHOB</name>
<dbReference type="Proteomes" id="UP000184444">
    <property type="component" value="Unassembled WGS sequence"/>
</dbReference>
<evidence type="ECO:0008006" key="3">
    <source>
        <dbReference type="Google" id="ProtNLM"/>
    </source>
</evidence>
<proteinExistence type="predicted"/>
<gene>
    <name evidence="1" type="ORF">SAMN05444389_106120</name>
</gene>
<accession>A0A1M7HIP1</accession>
<dbReference type="Gene3D" id="3.30.530.20">
    <property type="match status" value="1"/>
</dbReference>
<evidence type="ECO:0000313" key="1">
    <source>
        <dbReference type="EMBL" id="SHM28340.1"/>
    </source>
</evidence>
<dbReference type="SUPFAM" id="SSF55961">
    <property type="entry name" value="Bet v1-like"/>
    <property type="match status" value="1"/>
</dbReference>
<dbReference type="EMBL" id="FRCK01000006">
    <property type="protein sequence ID" value="SHM28340.1"/>
    <property type="molecule type" value="Genomic_DNA"/>
</dbReference>
<dbReference type="RefSeq" id="WP_073066580.1">
    <property type="nucleotide sequence ID" value="NZ_FRCK01000006.1"/>
</dbReference>
<reference evidence="2" key="1">
    <citation type="submission" date="2016-11" db="EMBL/GenBank/DDBJ databases">
        <authorList>
            <person name="Varghese N."/>
            <person name="Submissions S."/>
        </authorList>
    </citation>
    <scope>NUCLEOTIDE SEQUENCE [LARGE SCALE GENOMIC DNA]</scope>
    <source>
        <strain evidence="2">DSM 6637</strain>
    </source>
</reference>
<keyword evidence="2" id="KW-1185">Reference proteome</keyword>
<organism evidence="1 2">
    <name type="scientific">Paracoccus solventivorans</name>
    <dbReference type="NCBI Taxonomy" id="53463"/>
    <lineage>
        <taxon>Bacteria</taxon>
        <taxon>Pseudomonadati</taxon>
        <taxon>Pseudomonadota</taxon>
        <taxon>Alphaproteobacteria</taxon>
        <taxon>Rhodobacterales</taxon>
        <taxon>Paracoccaceae</taxon>
        <taxon>Paracoccus</taxon>
    </lineage>
</organism>
<dbReference type="InterPro" id="IPR023393">
    <property type="entry name" value="START-like_dom_sf"/>
</dbReference>